<gene>
    <name evidence="1" type="ORF">UU67_C0081G0009</name>
</gene>
<protein>
    <submittedName>
        <fullName evidence="1">Uncharacterized protein</fullName>
    </submittedName>
</protein>
<accession>A0A0G0WGN9</accession>
<evidence type="ECO:0000313" key="2">
    <source>
        <dbReference type="Proteomes" id="UP000034753"/>
    </source>
</evidence>
<dbReference type="EMBL" id="LCBN01000081">
    <property type="protein sequence ID" value="KKS11202.1"/>
    <property type="molecule type" value="Genomic_DNA"/>
</dbReference>
<comment type="caution">
    <text evidence="1">The sequence shown here is derived from an EMBL/GenBank/DDBJ whole genome shotgun (WGS) entry which is preliminary data.</text>
</comment>
<proteinExistence type="predicted"/>
<name>A0A0G0WGN9_9BACT</name>
<evidence type="ECO:0000313" key="1">
    <source>
        <dbReference type="EMBL" id="KKS11202.1"/>
    </source>
</evidence>
<dbReference type="Proteomes" id="UP000034753">
    <property type="component" value="Unassembled WGS sequence"/>
</dbReference>
<feature type="non-terminal residue" evidence="1">
    <location>
        <position position="1"/>
    </location>
</feature>
<organism evidence="1 2">
    <name type="scientific">Candidatus Daviesbacteria bacterium GW2011_GWB1_41_5</name>
    <dbReference type="NCBI Taxonomy" id="1618429"/>
    <lineage>
        <taxon>Bacteria</taxon>
        <taxon>Candidatus Daviesiibacteriota</taxon>
    </lineage>
</organism>
<sequence length="80" mass="9618">LFEVYVYQSYTIPINKKNYWDKAQKLLSPHEDEFISEVQSNTNEDESALVRSLWKKYKPVFLTHLFQLVENDKKSEHEPL</sequence>
<dbReference type="AlphaFoldDB" id="A0A0G0WGN9"/>
<reference evidence="1 2" key="1">
    <citation type="journal article" date="2015" name="Nature">
        <title>rRNA introns, odd ribosomes, and small enigmatic genomes across a large radiation of phyla.</title>
        <authorList>
            <person name="Brown C.T."/>
            <person name="Hug L.A."/>
            <person name="Thomas B.C."/>
            <person name="Sharon I."/>
            <person name="Castelle C.J."/>
            <person name="Singh A."/>
            <person name="Wilkins M.J."/>
            <person name="Williams K.H."/>
            <person name="Banfield J.F."/>
        </authorList>
    </citation>
    <scope>NUCLEOTIDE SEQUENCE [LARGE SCALE GENOMIC DNA]</scope>
</reference>